<reference evidence="2" key="1">
    <citation type="submission" date="2017-09" db="EMBL/GenBank/DDBJ databases">
        <title>Depth-based differentiation of microbial function through sediment-hosted aquifers and enrichment of novel symbionts in the deep terrestrial subsurface.</title>
        <authorList>
            <person name="Probst A.J."/>
            <person name="Ladd B."/>
            <person name="Jarett J.K."/>
            <person name="Geller-Mcgrath D.E."/>
            <person name="Sieber C.M.K."/>
            <person name="Emerson J.B."/>
            <person name="Anantharaman K."/>
            <person name="Thomas B.C."/>
            <person name="Malmstrom R."/>
            <person name="Stieglmeier M."/>
            <person name="Klingl A."/>
            <person name="Woyke T."/>
            <person name="Ryan C.M."/>
            <person name="Banfield J.F."/>
        </authorList>
    </citation>
    <scope>NUCLEOTIDE SEQUENCE [LARGE SCALE GENOMIC DNA]</scope>
</reference>
<accession>A0A2M7EL66</accession>
<dbReference type="AlphaFoldDB" id="A0A2M7EL66"/>
<comment type="caution">
    <text evidence="1">The sequence shown here is derived from an EMBL/GenBank/DDBJ whole genome shotgun (WGS) entry which is preliminary data.</text>
</comment>
<dbReference type="EMBL" id="PFEV01000006">
    <property type="protein sequence ID" value="PIV71319.1"/>
    <property type="molecule type" value="Genomic_DNA"/>
</dbReference>
<dbReference type="SUPFAM" id="SSF54849">
    <property type="entry name" value="GroEL-intermediate domain like"/>
    <property type="match status" value="1"/>
</dbReference>
<gene>
    <name evidence="1" type="ORF">COW57_00155</name>
</gene>
<dbReference type="Proteomes" id="UP000228762">
    <property type="component" value="Unassembled WGS sequence"/>
</dbReference>
<protein>
    <recommendedName>
        <fullName evidence="3">CopG family transcriptional regulator</fullName>
    </recommendedName>
</protein>
<name>A0A2M7EL66_9BACT</name>
<evidence type="ECO:0000313" key="1">
    <source>
        <dbReference type="EMBL" id="PIV71319.1"/>
    </source>
</evidence>
<organism evidence="1 2">
    <name type="scientific">Candidatus Roizmanbacteria bacterium CG17_big_fil_post_rev_8_21_14_2_50_39_7</name>
    <dbReference type="NCBI Taxonomy" id="1974858"/>
    <lineage>
        <taxon>Bacteria</taxon>
        <taxon>Candidatus Roizmaniibacteriota</taxon>
    </lineage>
</organism>
<evidence type="ECO:0000313" key="2">
    <source>
        <dbReference type="Proteomes" id="UP000228762"/>
    </source>
</evidence>
<evidence type="ECO:0008006" key="3">
    <source>
        <dbReference type="Google" id="ProtNLM"/>
    </source>
</evidence>
<proteinExistence type="predicted"/>
<dbReference type="InterPro" id="IPR027410">
    <property type="entry name" value="TCP-1-like_intermed_sf"/>
</dbReference>
<sequence length="86" mass="10045">MCIHMLTKRTNILFNEKQFAYLAALASKNNTSVGDLVRKAVLKVYWKPEQSQERIKIFNEIIKLKKGMGRIKVGEIKELINYGRLY</sequence>